<accession>A0A6J4H174</accession>
<dbReference type="Pfam" id="PF13358">
    <property type="entry name" value="DDE_3"/>
    <property type="match status" value="1"/>
</dbReference>
<evidence type="ECO:0000313" key="2">
    <source>
        <dbReference type="EMBL" id="CAA9210621.1"/>
    </source>
</evidence>
<dbReference type="EMBL" id="CADCTR010000002">
    <property type="protein sequence ID" value="CAA9210621.1"/>
    <property type="molecule type" value="Genomic_DNA"/>
</dbReference>
<dbReference type="Gene3D" id="3.30.420.10">
    <property type="entry name" value="Ribonuclease H-like superfamily/Ribonuclease H"/>
    <property type="match status" value="1"/>
</dbReference>
<dbReference type="InterPro" id="IPR038717">
    <property type="entry name" value="Tc1-like_DDE_dom"/>
</dbReference>
<reference evidence="2" key="1">
    <citation type="submission" date="2020-02" db="EMBL/GenBank/DDBJ databases">
        <authorList>
            <person name="Meier V. D."/>
        </authorList>
    </citation>
    <scope>NUCLEOTIDE SEQUENCE</scope>
    <source>
        <strain evidence="2">AVDCRST_MAG93</strain>
    </source>
</reference>
<sequence>MGIHQHRFKNFYVYGAIAPESGKNLFMVAPKMTTEVFQRFLEQFAAKHMDTFNVLVVDNSATHHAKELVIPANVALVFQPAYAPEVNPAERVWQALKTGLAWRCFESIEALQERVVELLKGWEDDMLRSLTAYPYIMAALNALSS</sequence>
<protein>
    <recommendedName>
        <fullName evidence="1">Tc1-like transposase DDE domain-containing protein</fullName>
    </recommendedName>
</protein>
<organism evidence="2">
    <name type="scientific">uncultured Chloroflexia bacterium</name>
    <dbReference type="NCBI Taxonomy" id="1672391"/>
    <lineage>
        <taxon>Bacteria</taxon>
        <taxon>Bacillati</taxon>
        <taxon>Chloroflexota</taxon>
        <taxon>Chloroflexia</taxon>
        <taxon>environmental samples</taxon>
    </lineage>
</organism>
<dbReference type="InterPro" id="IPR047655">
    <property type="entry name" value="Transpos_IS630-like"/>
</dbReference>
<name>A0A6J4H174_9CHLR</name>
<dbReference type="AlphaFoldDB" id="A0A6J4H174"/>
<dbReference type="InterPro" id="IPR036397">
    <property type="entry name" value="RNaseH_sf"/>
</dbReference>
<dbReference type="SUPFAM" id="SSF53098">
    <property type="entry name" value="Ribonuclease H-like"/>
    <property type="match status" value="1"/>
</dbReference>
<dbReference type="InterPro" id="IPR012337">
    <property type="entry name" value="RNaseH-like_sf"/>
</dbReference>
<gene>
    <name evidence="2" type="ORF">AVDCRST_MAG93-6</name>
</gene>
<feature type="domain" description="Tc1-like transposase DDE" evidence="1">
    <location>
        <begin position="6"/>
        <end position="112"/>
    </location>
</feature>
<proteinExistence type="predicted"/>
<evidence type="ECO:0000259" key="1">
    <source>
        <dbReference type="Pfam" id="PF13358"/>
    </source>
</evidence>
<dbReference type="NCBIfam" id="NF033545">
    <property type="entry name" value="transpos_IS630"/>
    <property type="match status" value="1"/>
</dbReference>
<dbReference type="GO" id="GO:0003676">
    <property type="term" value="F:nucleic acid binding"/>
    <property type="evidence" value="ECO:0007669"/>
    <property type="project" value="InterPro"/>
</dbReference>